<dbReference type="EMBL" id="GBXM01029502">
    <property type="protein sequence ID" value="JAH79075.1"/>
    <property type="molecule type" value="Transcribed_RNA"/>
</dbReference>
<name>A0A0E9VNT3_ANGAN</name>
<protein>
    <submittedName>
        <fullName evidence="1">Uncharacterized protein</fullName>
    </submittedName>
</protein>
<dbReference type="AlphaFoldDB" id="A0A0E9VNT3"/>
<evidence type="ECO:0000313" key="1">
    <source>
        <dbReference type="EMBL" id="JAH79075.1"/>
    </source>
</evidence>
<sequence length="16" mass="1783">MCTIFICDGSLRLPTL</sequence>
<organism evidence="1">
    <name type="scientific">Anguilla anguilla</name>
    <name type="common">European freshwater eel</name>
    <name type="synonym">Muraena anguilla</name>
    <dbReference type="NCBI Taxonomy" id="7936"/>
    <lineage>
        <taxon>Eukaryota</taxon>
        <taxon>Metazoa</taxon>
        <taxon>Chordata</taxon>
        <taxon>Craniata</taxon>
        <taxon>Vertebrata</taxon>
        <taxon>Euteleostomi</taxon>
        <taxon>Actinopterygii</taxon>
        <taxon>Neopterygii</taxon>
        <taxon>Teleostei</taxon>
        <taxon>Anguilliformes</taxon>
        <taxon>Anguillidae</taxon>
        <taxon>Anguilla</taxon>
    </lineage>
</organism>
<proteinExistence type="predicted"/>
<reference evidence="1" key="2">
    <citation type="journal article" date="2015" name="Fish Shellfish Immunol.">
        <title>Early steps in the European eel (Anguilla anguilla)-Vibrio vulnificus interaction in the gills: Role of the RtxA13 toxin.</title>
        <authorList>
            <person name="Callol A."/>
            <person name="Pajuelo D."/>
            <person name="Ebbesson L."/>
            <person name="Teles M."/>
            <person name="MacKenzie S."/>
            <person name="Amaro C."/>
        </authorList>
    </citation>
    <scope>NUCLEOTIDE SEQUENCE</scope>
</reference>
<accession>A0A0E9VNT3</accession>
<reference evidence="1" key="1">
    <citation type="submission" date="2014-11" db="EMBL/GenBank/DDBJ databases">
        <authorList>
            <person name="Amaro Gonzalez C."/>
        </authorList>
    </citation>
    <scope>NUCLEOTIDE SEQUENCE</scope>
</reference>